<dbReference type="InterPro" id="IPR000962">
    <property type="entry name" value="Znf_DskA_TraR"/>
</dbReference>
<keyword evidence="8" id="KW-1185">Reference proteome</keyword>
<dbReference type="InterPro" id="IPR012783">
    <property type="entry name" value="Znf_C4_TraR"/>
</dbReference>
<dbReference type="PANTHER" id="PTHR38777:SF1">
    <property type="entry name" value="DNAK SUPPRESSOR PROTEIN"/>
    <property type="match status" value="1"/>
</dbReference>
<dbReference type="Pfam" id="PF01258">
    <property type="entry name" value="zf-dskA_traR"/>
    <property type="match status" value="1"/>
</dbReference>
<evidence type="ECO:0000259" key="6">
    <source>
        <dbReference type="Pfam" id="PF01258"/>
    </source>
</evidence>
<accession>A0ABX6DUE9</accession>
<evidence type="ECO:0000256" key="4">
    <source>
        <dbReference type="PROSITE-ProRule" id="PRU00510"/>
    </source>
</evidence>
<evidence type="ECO:0000256" key="2">
    <source>
        <dbReference type="ARBA" id="ARBA00022771"/>
    </source>
</evidence>
<feature type="compositionally biased region" description="Basic and acidic residues" evidence="5">
    <location>
        <begin position="11"/>
        <end position="20"/>
    </location>
</feature>
<organism evidence="7 8">
    <name type="scientific">Kluyvera intermedia</name>
    <name type="common">Enterobacter intermedius</name>
    <dbReference type="NCBI Taxonomy" id="61648"/>
    <lineage>
        <taxon>Bacteria</taxon>
        <taxon>Pseudomonadati</taxon>
        <taxon>Pseudomonadota</taxon>
        <taxon>Gammaproteobacteria</taxon>
        <taxon>Enterobacterales</taxon>
        <taxon>Enterobacteriaceae</taxon>
        <taxon>Kluyvera</taxon>
    </lineage>
</organism>
<evidence type="ECO:0000313" key="7">
    <source>
        <dbReference type="EMBL" id="QGH30821.1"/>
    </source>
</evidence>
<sequence>MADSMDLVQQRVEEERERHIRNARSTPGVSRALCVDCETPIPTARRFAIPGVQCCVTCQEIAELKGKHYHGGAV</sequence>
<name>A0ABX6DUE9_KLUIN</name>
<evidence type="ECO:0000256" key="5">
    <source>
        <dbReference type="SAM" id="MobiDB-lite"/>
    </source>
</evidence>
<dbReference type="Gene3D" id="1.20.120.910">
    <property type="entry name" value="DksA, coiled-coil domain"/>
    <property type="match status" value="1"/>
</dbReference>
<keyword evidence="1" id="KW-0479">Metal-binding</keyword>
<dbReference type="Proteomes" id="UP000344450">
    <property type="component" value="Chromosome"/>
</dbReference>
<dbReference type="EMBL" id="CP045845">
    <property type="protein sequence ID" value="QGH30821.1"/>
    <property type="molecule type" value="Genomic_DNA"/>
</dbReference>
<feature type="region of interest" description="Disordered" evidence="5">
    <location>
        <begin position="1"/>
        <end position="23"/>
    </location>
</feature>
<dbReference type="SUPFAM" id="SSF57716">
    <property type="entry name" value="Glucocorticoid receptor-like (DNA-binding domain)"/>
    <property type="match status" value="1"/>
</dbReference>
<keyword evidence="2" id="KW-0863">Zinc-finger</keyword>
<dbReference type="NCBIfam" id="TIGR02419">
    <property type="entry name" value="C4_traR_proteo"/>
    <property type="match status" value="1"/>
</dbReference>
<gene>
    <name evidence="7" type="ORF">GHC21_14550</name>
</gene>
<dbReference type="PROSITE" id="PS51128">
    <property type="entry name" value="ZF_DKSA_2"/>
    <property type="match status" value="1"/>
</dbReference>
<dbReference type="RefSeq" id="WP_153743323.1">
    <property type="nucleotide sequence ID" value="NZ_CP045843.1"/>
</dbReference>
<dbReference type="GeneID" id="91973637"/>
<evidence type="ECO:0000256" key="1">
    <source>
        <dbReference type="ARBA" id="ARBA00022723"/>
    </source>
</evidence>
<feature type="zinc finger region" description="dksA C4-type" evidence="4">
    <location>
        <begin position="34"/>
        <end position="58"/>
    </location>
</feature>
<evidence type="ECO:0000256" key="3">
    <source>
        <dbReference type="ARBA" id="ARBA00022833"/>
    </source>
</evidence>
<feature type="domain" description="Zinc finger DksA/TraR C4-type" evidence="6">
    <location>
        <begin position="33"/>
        <end position="63"/>
    </location>
</feature>
<reference evidence="7 8" key="1">
    <citation type="submission" date="2019-10" db="EMBL/GenBank/DDBJ databases">
        <title>Complete genome sequencing of drug resistant plasmids in Kluyvera intermedia.</title>
        <authorList>
            <person name="Ke C."/>
            <person name="Jian S."/>
        </authorList>
    </citation>
    <scope>NUCLEOTIDE SEQUENCE [LARGE SCALE GENOMIC DNA]</scope>
    <source>
        <strain evidence="7 8">N2-1</strain>
    </source>
</reference>
<keyword evidence="3" id="KW-0862">Zinc</keyword>
<proteinExistence type="predicted"/>
<evidence type="ECO:0000313" key="8">
    <source>
        <dbReference type="Proteomes" id="UP000344450"/>
    </source>
</evidence>
<dbReference type="PANTHER" id="PTHR38777">
    <property type="entry name" value="FELS-2 PROPHAGE PROTEIN"/>
    <property type="match status" value="1"/>
</dbReference>
<protein>
    <submittedName>
        <fullName evidence="7">TraR/DksA family transcriptional regulator</fullName>
    </submittedName>
</protein>